<name>A0A284S853_ARMOS</name>
<dbReference type="OMA" id="KWEGMAG"/>
<evidence type="ECO:0000313" key="1">
    <source>
        <dbReference type="EMBL" id="SJL17150.1"/>
    </source>
</evidence>
<dbReference type="EMBL" id="FUEG01000041">
    <property type="protein sequence ID" value="SJL17150.1"/>
    <property type="molecule type" value="Genomic_DNA"/>
</dbReference>
<dbReference type="AlphaFoldDB" id="A0A284S853"/>
<protein>
    <submittedName>
        <fullName evidence="1">Uncharacterized protein</fullName>
    </submittedName>
</protein>
<gene>
    <name evidence="1" type="ORF">ARMOST_20694</name>
</gene>
<reference evidence="2" key="1">
    <citation type="journal article" date="2017" name="Nat. Ecol. Evol.">
        <title>Genome expansion and lineage-specific genetic innovations in the forest pathogenic fungi Armillaria.</title>
        <authorList>
            <person name="Sipos G."/>
            <person name="Prasanna A.N."/>
            <person name="Walter M.C."/>
            <person name="O'Connor E."/>
            <person name="Balint B."/>
            <person name="Krizsan K."/>
            <person name="Kiss B."/>
            <person name="Hess J."/>
            <person name="Varga T."/>
            <person name="Slot J."/>
            <person name="Riley R."/>
            <person name="Boka B."/>
            <person name="Rigling D."/>
            <person name="Barry K."/>
            <person name="Lee J."/>
            <person name="Mihaltcheva S."/>
            <person name="LaButti K."/>
            <person name="Lipzen A."/>
            <person name="Waldron R."/>
            <person name="Moloney N.M."/>
            <person name="Sperisen C."/>
            <person name="Kredics L."/>
            <person name="Vagvoelgyi C."/>
            <person name="Patrignani A."/>
            <person name="Fitzpatrick D."/>
            <person name="Nagy I."/>
            <person name="Doyle S."/>
            <person name="Anderson J.B."/>
            <person name="Grigoriev I.V."/>
            <person name="Gueldener U."/>
            <person name="Muensterkoetter M."/>
            <person name="Nagy L.G."/>
        </authorList>
    </citation>
    <scope>NUCLEOTIDE SEQUENCE [LARGE SCALE GENOMIC DNA]</scope>
    <source>
        <strain evidence="2">C18/9</strain>
    </source>
</reference>
<organism evidence="1 2">
    <name type="scientific">Armillaria ostoyae</name>
    <name type="common">Armillaria root rot fungus</name>
    <dbReference type="NCBI Taxonomy" id="47428"/>
    <lineage>
        <taxon>Eukaryota</taxon>
        <taxon>Fungi</taxon>
        <taxon>Dikarya</taxon>
        <taxon>Basidiomycota</taxon>
        <taxon>Agaricomycotina</taxon>
        <taxon>Agaricomycetes</taxon>
        <taxon>Agaricomycetidae</taxon>
        <taxon>Agaricales</taxon>
        <taxon>Marasmiineae</taxon>
        <taxon>Physalacriaceae</taxon>
        <taxon>Armillaria</taxon>
    </lineage>
</organism>
<dbReference type="OrthoDB" id="3200419at2759"/>
<accession>A0A284S853</accession>
<proteinExistence type="predicted"/>
<keyword evidence="2" id="KW-1185">Reference proteome</keyword>
<dbReference type="Proteomes" id="UP000219338">
    <property type="component" value="Unassembled WGS sequence"/>
</dbReference>
<evidence type="ECO:0000313" key="2">
    <source>
        <dbReference type="Proteomes" id="UP000219338"/>
    </source>
</evidence>
<sequence length="192" mass="20278">MFRNFSSQLAAAAVGNNSGDKKTMSPTLRSDIYTAVDQANSWLSGGKGGSLPGDGVSYGAVLATIQKHFPDTKIGIDSLGNTESEVAIVVGGVTNMILEMSKWEGMAGGMAMKTWVDALVGAYTRVDGSKKTMIAKGITRGINQNTDVSLITKEFTAKIQIITCLKSLITRVYGAGSEEARRAEASLSSKFI</sequence>